<sequence length="675" mass="73427">MATIVIGVNPRTGQQELRQEEEGAQYAAQLTASTYGDMLHDQERNAMYEAAITASVKAKGQDAVVLDIGTGTGLLALMAARAGARHVFACEVFPAMCAVARECIAPNGMNDVITLIQKRSTDMTVGPEGDMPLRADIIVMEIFDSELIGEGVLGTMKHALEHLAKSDVTVIPSEATVYAQLCWSPTLDALHLVDGATVGRRTLKSRPQAHATPSPLECHLDTLLSDRTNLSEVSLVKTFDFADARTLDWPAQHTVTFDLTPEAKTFTHVRAHMCFAERHWRQHWQPCVYTLPSPAALTPPAARLAVRHDEYAWAFSPTSDGLDAPPDPLAAPLPRRRRAALHDASYWRCFERALEVAHAQLQRPLRVLCVGDASFLPVVAAQLDVVHRVYVLEQNFLARAVTSVFPDEDAAKVKVIRASAEDVNVSFLDNAPADVLLAEPSYLFADLPWHTICFLFERLALQSCLTDDAVIIPSRFHLMVQPAVLRDYHTLRQPADNVSGFDLSAYDRACALASWETVFLPNNGYRLLAAPRCILDVDLTSQTPLDAAGEAMWRAGGREQSSSDGDVAGHGGEAVANCVLAWVDFTLISENTCDAADTTSIIRVSNAPGALRCHTAVQVLERPCADSAPATTEAAKQQQQQQTSEEVQESAPCLLGVKAVFDPTSAAVHVNAAWM</sequence>
<dbReference type="FunCoup" id="F2U4D2">
    <property type="interactions" value="1865"/>
</dbReference>
<dbReference type="PANTHER" id="PTHR11006">
    <property type="entry name" value="PROTEIN ARGININE N-METHYLTRANSFERASE"/>
    <property type="match status" value="1"/>
</dbReference>
<proteinExistence type="predicted"/>
<dbReference type="GO" id="GO:0032259">
    <property type="term" value="P:methylation"/>
    <property type="evidence" value="ECO:0007669"/>
    <property type="project" value="UniProtKB-KW"/>
</dbReference>
<dbReference type="eggNOG" id="KOG1501">
    <property type="taxonomic scope" value="Eukaryota"/>
</dbReference>
<dbReference type="GeneID" id="16076321"/>
<keyword evidence="2" id="KW-0808">Transferase</keyword>
<feature type="compositionally biased region" description="Low complexity" evidence="3">
    <location>
        <begin position="630"/>
        <end position="647"/>
    </location>
</feature>
<dbReference type="Gene3D" id="2.70.160.11">
    <property type="entry name" value="Hnrnp arginine n-methyltransferase1"/>
    <property type="match status" value="1"/>
</dbReference>
<dbReference type="InterPro" id="IPR025799">
    <property type="entry name" value="Arg_MeTrfase"/>
</dbReference>
<dbReference type="SUPFAM" id="SSF53335">
    <property type="entry name" value="S-adenosyl-L-methionine-dependent methyltransferases"/>
    <property type="match status" value="2"/>
</dbReference>
<dbReference type="KEGG" id="sre:PTSG_03146"/>
<evidence type="ECO:0000256" key="1">
    <source>
        <dbReference type="ARBA" id="ARBA00022691"/>
    </source>
</evidence>
<keyword evidence="2" id="KW-0489">Methyltransferase</keyword>
<dbReference type="Pfam" id="PF06325">
    <property type="entry name" value="PrmA"/>
    <property type="match status" value="1"/>
</dbReference>
<dbReference type="CDD" id="cd02440">
    <property type="entry name" value="AdoMet_MTases"/>
    <property type="match status" value="1"/>
</dbReference>
<dbReference type="RefSeq" id="XP_004995734.1">
    <property type="nucleotide sequence ID" value="XM_004995677.1"/>
</dbReference>
<dbReference type="Gene3D" id="3.40.50.150">
    <property type="entry name" value="Vaccinia Virus protein VP39"/>
    <property type="match status" value="2"/>
</dbReference>
<accession>F2U4D2</accession>
<dbReference type="InterPro" id="IPR029063">
    <property type="entry name" value="SAM-dependent_MTases_sf"/>
</dbReference>
<dbReference type="GO" id="GO:0042054">
    <property type="term" value="F:histone methyltransferase activity"/>
    <property type="evidence" value="ECO:0007669"/>
    <property type="project" value="TreeGrafter"/>
</dbReference>
<name>F2U4D2_SALR5</name>
<protein>
    <recommendedName>
        <fullName evidence="6">Protein arginine N-methyltransferase</fullName>
    </recommendedName>
</protein>
<feature type="region of interest" description="Disordered" evidence="3">
    <location>
        <begin position="628"/>
        <end position="647"/>
    </location>
</feature>
<dbReference type="EMBL" id="GL832961">
    <property type="protein sequence ID" value="EGD82498.1"/>
    <property type="molecule type" value="Genomic_DNA"/>
</dbReference>
<evidence type="ECO:0000313" key="4">
    <source>
        <dbReference type="EMBL" id="EGD82498.1"/>
    </source>
</evidence>
<dbReference type="AlphaFoldDB" id="F2U4D2"/>
<reference evidence="4" key="1">
    <citation type="submission" date="2009-08" db="EMBL/GenBank/DDBJ databases">
        <title>Annotation of Salpingoeca rosetta.</title>
        <authorList>
            <consortium name="The Broad Institute Genome Sequencing Platform"/>
            <person name="Russ C."/>
            <person name="Cuomo C."/>
            <person name="Burger G."/>
            <person name="Gray M.W."/>
            <person name="Holland P.W.H."/>
            <person name="King N."/>
            <person name="Lang F.B.F."/>
            <person name="Roger A.J."/>
            <person name="Ruiz-Trillo I."/>
            <person name="Young S.K."/>
            <person name="Zeng Q."/>
            <person name="Gargeya S."/>
            <person name="Alvarado L."/>
            <person name="Berlin A."/>
            <person name="Chapman S.B."/>
            <person name="Chen Z."/>
            <person name="Freedman E."/>
            <person name="Gellesch M."/>
            <person name="Goldberg J."/>
            <person name="Griggs A."/>
            <person name="Gujja S."/>
            <person name="Heilman E."/>
            <person name="Heiman D."/>
            <person name="Howarth C."/>
            <person name="Mehta T."/>
            <person name="Neiman D."/>
            <person name="Pearson M."/>
            <person name="Roberts A."/>
            <person name="Saif S."/>
            <person name="Shea T."/>
            <person name="Shenoy N."/>
            <person name="Sisk P."/>
            <person name="Stolte C."/>
            <person name="Sykes S."/>
            <person name="White J."/>
            <person name="Yandava C."/>
            <person name="Haas B."/>
            <person name="Nusbaum C."/>
            <person name="Birren B."/>
        </authorList>
    </citation>
    <scope>NUCLEOTIDE SEQUENCE [LARGE SCALE GENOMIC DNA]</scope>
    <source>
        <strain evidence="4">ATCC 50818</strain>
    </source>
</reference>
<dbReference type="PANTHER" id="PTHR11006:SF4">
    <property type="entry name" value="PROTEIN ARGININE N-METHYLTRANSFERASE 7"/>
    <property type="match status" value="1"/>
</dbReference>
<dbReference type="PROSITE" id="PS51678">
    <property type="entry name" value="SAM_MT_PRMT"/>
    <property type="match status" value="1"/>
</dbReference>
<evidence type="ECO:0000256" key="3">
    <source>
        <dbReference type="SAM" id="MobiDB-lite"/>
    </source>
</evidence>
<dbReference type="GO" id="GO:0016274">
    <property type="term" value="F:protein-arginine N-methyltransferase activity"/>
    <property type="evidence" value="ECO:0007669"/>
    <property type="project" value="InterPro"/>
</dbReference>
<dbReference type="InParanoid" id="F2U4D2"/>
<dbReference type="STRING" id="946362.F2U4D2"/>
<keyword evidence="1 2" id="KW-0949">S-adenosyl-L-methionine</keyword>
<evidence type="ECO:0000256" key="2">
    <source>
        <dbReference type="PROSITE-ProRule" id="PRU01015"/>
    </source>
</evidence>
<evidence type="ECO:0000313" key="5">
    <source>
        <dbReference type="Proteomes" id="UP000007799"/>
    </source>
</evidence>
<evidence type="ECO:0008006" key="6">
    <source>
        <dbReference type="Google" id="ProtNLM"/>
    </source>
</evidence>
<dbReference type="OrthoDB" id="412876at2759"/>
<dbReference type="FunFam" id="3.40.50.150:FF:000071">
    <property type="entry name" value="Protein arginine N-methyltransferase 7"/>
    <property type="match status" value="1"/>
</dbReference>
<gene>
    <name evidence="4" type="ORF">PTSG_03146</name>
</gene>
<dbReference type="Proteomes" id="UP000007799">
    <property type="component" value="Unassembled WGS sequence"/>
</dbReference>
<keyword evidence="5" id="KW-1185">Reference proteome</keyword>
<organism evidence="5">
    <name type="scientific">Salpingoeca rosetta (strain ATCC 50818 / BSB-021)</name>
    <dbReference type="NCBI Taxonomy" id="946362"/>
    <lineage>
        <taxon>Eukaryota</taxon>
        <taxon>Choanoflagellata</taxon>
        <taxon>Craspedida</taxon>
        <taxon>Salpingoecidae</taxon>
        <taxon>Salpingoeca</taxon>
    </lineage>
</organism>